<dbReference type="AlphaFoldDB" id="A0A4Q1KXI8"/>
<reference evidence="4 5" key="1">
    <citation type="submission" date="2019-01" db="EMBL/GenBank/DDBJ databases">
        <title>Oerskovia turbata Genome sequencing and assembly.</title>
        <authorList>
            <person name="Dou T."/>
        </authorList>
    </citation>
    <scope>NUCLEOTIDE SEQUENCE [LARGE SCALE GENOMIC DNA]</scope>
    <source>
        <strain evidence="3 4">JCM12123</strain>
        <strain evidence="2 5">JCM3160</strain>
    </source>
</reference>
<name>A0A4Q1KXI8_9CELL</name>
<dbReference type="STRING" id="1713.GCA_000718325_03499"/>
<feature type="region of interest" description="Disordered" evidence="1">
    <location>
        <begin position="24"/>
        <end position="47"/>
    </location>
</feature>
<dbReference type="Proteomes" id="UP000290517">
    <property type="component" value="Unassembled WGS sequence"/>
</dbReference>
<keyword evidence="5" id="KW-1185">Reference proteome</keyword>
<dbReference type="Proteomes" id="UP000289805">
    <property type="component" value="Unassembled WGS sequence"/>
</dbReference>
<evidence type="ECO:0000313" key="3">
    <source>
        <dbReference type="EMBL" id="RXR35061.1"/>
    </source>
</evidence>
<evidence type="ECO:0000313" key="2">
    <source>
        <dbReference type="EMBL" id="RXR24735.1"/>
    </source>
</evidence>
<evidence type="ECO:0000313" key="5">
    <source>
        <dbReference type="Proteomes" id="UP000290517"/>
    </source>
</evidence>
<dbReference type="OrthoDB" id="3210980at2"/>
<dbReference type="EMBL" id="SDJQ01000009">
    <property type="protein sequence ID" value="RXR35061.1"/>
    <property type="molecule type" value="Genomic_DNA"/>
</dbReference>
<evidence type="ECO:0000256" key="1">
    <source>
        <dbReference type="SAM" id="MobiDB-lite"/>
    </source>
</evidence>
<dbReference type="Pfam" id="PF11452">
    <property type="entry name" value="DUF3000"/>
    <property type="match status" value="1"/>
</dbReference>
<evidence type="ECO:0000313" key="4">
    <source>
        <dbReference type="Proteomes" id="UP000289805"/>
    </source>
</evidence>
<comment type="caution">
    <text evidence="3">The sequence shown here is derived from an EMBL/GenBank/DDBJ whole genome shotgun (WGS) entry which is preliminary data.</text>
</comment>
<dbReference type="InterPro" id="IPR021555">
    <property type="entry name" value="DUF3000"/>
</dbReference>
<organism evidence="3 4">
    <name type="scientific">Oerskovia turbata</name>
    <dbReference type="NCBI Taxonomy" id="1713"/>
    <lineage>
        <taxon>Bacteria</taxon>
        <taxon>Bacillati</taxon>
        <taxon>Actinomycetota</taxon>
        <taxon>Actinomycetes</taxon>
        <taxon>Micrococcales</taxon>
        <taxon>Cellulomonadaceae</taxon>
        <taxon>Oerskovia</taxon>
    </lineage>
</organism>
<sequence>MTASPVTPICARADICCAPRGRCGHRRAGVPDAGETSRRRAPADTQDSLVRRSRLDLLRAPCLQDVDVCSYCAAVITSGEPPAPPDFLRALESIGRRRVRPEVRLREVTAPSRIAPFALALTGEVDGTDAAGEALANGRFIVLHDPAGQESWHGTFRVVTLVRATLDPEQATDPLLGEVAWTWLEEALDRSGVDALAEGGTVTRVLSESFGALAGQANGVDLEIRASWTPRSTDLGPHLDAWSTLLCTAAGLPPLPDGVTSLRSRRNTVGP</sequence>
<protein>
    <submittedName>
        <fullName evidence="3">DUF3000 domain-containing protein</fullName>
    </submittedName>
</protein>
<dbReference type="EMBL" id="SDJR01000008">
    <property type="protein sequence ID" value="RXR24735.1"/>
    <property type="molecule type" value="Genomic_DNA"/>
</dbReference>
<accession>A0A4Q1KXI8</accession>
<proteinExistence type="predicted"/>
<gene>
    <name evidence="2" type="ORF">EQW73_12840</name>
    <name evidence="3" type="ORF">EQW78_07740</name>
</gene>